<evidence type="ECO:0000256" key="1">
    <source>
        <dbReference type="ARBA" id="ARBA00022741"/>
    </source>
</evidence>
<dbReference type="InterPro" id="IPR003593">
    <property type="entry name" value="AAA+_ATPase"/>
</dbReference>
<dbReference type="GO" id="GO:0022857">
    <property type="term" value="F:transmembrane transporter activity"/>
    <property type="evidence" value="ECO:0007669"/>
    <property type="project" value="TreeGrafter"/>
</dbReference>
<gene>
    <name evidence="4" type="ORF">JD77_00808</name>
</gene>
<evidence type="ECO:0000313" key="4">
    <source>
        <dbReference type="EMBL" id="TWH65868.1"/>
    </source>
</evidence>
<dbReference type="InterPro" id="IPR015854">
    <property type="entry name" value="ABC_transpr_LolD-like"/>
</dbReference>
<dbReference type="GO" id="GO:0005886">
    <property type="term" value="C:plasma membrane"/>
    <property type="evidence" value="ECO:0007669"/>
    <property type="project" value="TreeGrafter"/>
</dbReference>
<dbReference type="InterPro" id="IPR017871">
    <property type="entry name" value="ABC_transporter-like_CS"/>
</dbReference>
<dbReference type="InterPro" id="IPR003439">
    <property type="entry name" value="ABC_transporter-like_ATP-bd"/>
</dbReference>
<dbReference type="GO" id="GO:0005524">
    <property type="term" value="F:ATP binding"/>
    <property type="evidence" value="ECO:0007669"/>
    <property type="project" value="UniProtKB-KW"/>
</dbReference>
<evidence type="ECO:0000313" key="5">
    <source>
        <dbReference type="Proteomes" id="UP000319825"/>
    </source>
</evidence>
<reference evidence="4 5" key="1">
    <citation type="submission" date="2019-07" db="EMBL/GenBank/DDBJ databases">
        <title>R&amp;d 2014.</title>
        <authorList>
            <person name="Klenk H.-P."/>
        </authorList>
    </citation>
    <scope>NUCLEOTIDE SEQUENCE [LARGE SCALE GENOMIC DNA]</scope>
    <source>
        <strain evidence="4 5">DSM 43868</strain>
    </source>
</reference>
<dbReference type="PROSITE" id="PS00211">
    <property type="entry name" value="ABC_TRANSPORTER_1"/>
    <property type="match status" value="1"/>
</dbReference>
<evidence type="ECO:0000259" key="3">
    <source>
        <dbReference type="PROSITE" id="PS50893"/>
    </source>
</evidence>
<dbReference type="PROSITE" id="PS50893">
    <property type="entry name" value="ABC_TRANSPORTER_2"/>
    <property type="match status" value="1"/>
</dbReference>
<comment type="caution">
    <text evidence="4">The sequence shown here is derived from an EMBL/GenBank/DDBJ whole genome shotgun (WGS) entry which is preliminary data.</text>
</comment>
<dbReference type="SUPFAM" id="SSF52540">
    <property type="entry name" value="P-loop containing nucleoside triphosphate hydrolases"/>
    <property type="match status" value="1"/>
</dbReference>
<accession>A0A562I527</accession>
<keyword evidence="1" id="KW-0547">Nucleotide-binding</keyword>
<dbReference type="AlphaFoldDB" id="A0A562I527"/>
<protein>
    <submittedName>
        <fullName evidence="4">Putative ABC transport system ATP-binding protein</fullName>
    </submittedName>
</protein>
<dbReference type="RefSeq" id="WP_145773092.1">
    <property type="nucleotide sequence ID" value="NZ_BAAATQ010000314.1"/>
</dbReference>
<dbReference type="SMART" id="SM00382">
    <property type="entry name" value="AAA"/>
    <property type="match status" value="1"/>
</dbReference>
<proteinExistence type="predicted"/>
<feature type="domain" description="ABC transporter" evidence="3">
    <location>
        <begin position="2"/>
        <end position="217"/>
    </location>
</feature>
<dbReference type="OrthoDB" id="9802264at2"/>
<keyword evidence="2 4" id="KW-0067">ATP-binding</keyword>
<dbReference type="PANTHER" id="PTHR24220">
    <property type="entry name" value="IMPORT ATP-BINDING PROTEIN"/>
    <property type="match status" value="1"/>
</dbReference>
<dbReference type="GO" id="GO:0016887">
    <property type="term" value="F:ATP hydrolysis activity"/>
    <property type="evidence" value="ECO:0007669"/>
    <property type="project" value="InterPro"/>
</dbReference>
<keyword evidence="5" id="KW-1185">Reference proteome</keyword>
<evidence type="ECO:0000256" key="2">
    <source>
        <dbReference type="ARBA" id="ARBA00022840"/>
    </source>
</evidence>
<dbReference type="PANTHER" id="PTHR24220:SF685">
    <property type="entry name" value="ABC TRANSPORTER RELATED"/>
    <property type="match status" value="1"/>
</dbReference>
<dbReference type="EMBL" id="VLKE01000001">
    <property type="protein sequence ID" value="TWH65868.1"/>
    <property type="molecule type" value="Genomic_DNA"/>
</dbReference>
<dbReference type="Gene3D" id="3.40.50.300">
    <property type="entry name" value="P-loop containing nucleotide triphosphate hydrolases"/>
    <property type="match status" value="1"/>
</dbReference>
<dbReference type="InterPro" id="IPR027417">
    <property type="entry name" value="P-loop_NTPase"/>
</dbReference>
<dbReference type="Pfam" id="PF00005">
    <property type="entry name" value="ABC_tran"/>
    <property type="match status" value="1"/>
</dbReference>
<name>A0A562I527_MICOL</name>
<dbReference type="Proteomes" id="UP000319825">
    <property type="component" value="Unassembled WGS sequence"/>
</dbReference>
<organism evidence="4 5">
    <name type="scientific">Micromonospora olivasterospora</name>
    <dbReference type="NCBI Taxonomy" id="1880"/>
    <lineage>
        <taxon>Bacteria</taxon>
        <taxon>Bacillati</taxon>
        <taxon>Actinomycetota</taxon>
        <taxon>Actinomycetes</taxon>
        <taxon>Micromonosporales</taxon>
        <taxon>Micromonosporaceae</taxon>
        <taxon>Micromonospora</taxon>
    </lineage>
</organism>
<sequence length="217" mass="23269">MLSAEKLTLSFGKTVALAGASATVHRGEVLALVGPSGSGKSTMLYCMAGLLDPDGGKVEFDGRILTKLNDDVRSDLRRREFGFVFQFAELVPELSLRENVSLPLELNGVSRREREARVDELLDRLGIAEQAGRRPAKVSGGQAQRAAVARAMAHRPRVLFADEPTGALDSQNGTLVLDALLDLAAVDETAVVLVTHDPEISARAHRVVQMRDGVATS</sequence>